<reference evidence="2 3" key="1">
    <citation type="journal article" date="2016" name="Nat. Commun.">
        <title>Thousands of microbial genomes shed light on interconnected biogeochemical processes in an aquifer system.</title>
        <authorList>
            <person name="Anantharaman K."/>
            <person name="Brown C.T."/>
            <person name="Hug L.A."/>
            <person name="Sharon I."/>
            <person name="Castelle C.J."/>
            <person name="Probst A.J."/>
            <person name="Thomas B.C."/>
            <person name="Singh A."/>
            <person name="Wilkins M.J."/>
            <person name="Karaoz U."/>
            <person name="Brodie E.L."/>
            <person name="Williams K.H."/>
            <person name="Hubbard S.S."/>
            <person name="Banfield J.F."/>
        </authorList>
    </citation>
    <scope>NUCLEOTIDE SEQUENCE [LARGE SCALE GENOMIC DNA]</scope>
</reference>
<accession>A0A1F7GPK9</accession>
<feature type="chain" id="PRO_5009529196" evidence="1">
    <location>
        <begin position="28"/>
        <end position="155"/>
    </location>
</feature>
<name>A0A1F7GPK9_9BACT</name>
<keyword evidence="1" id="KW-0732">Signal</keyword>
<protein>
    <submittedName>
        <fullName evidence="2">Uncharacterized protein</fullName>
    </submittedName>
</protein>
<evidence type="ECO:0000313" key="3">
    <source>
        <dbReference type="Proteomes" id="UP000177026"/>
    </source>
</evidence>
<evidence type="ECO:0000256" key="1">
    <source>
        <dbReference type="SAM" id="SignalP"/>
    </source>
</evidence>
<dbReference type="AlphaFoldDB" id="A0A1F7GPK9"/>
<comment type="caution">
    <text evidence="2">The sequence shown here is derived from an EMBL/GenBank/DDBJ whole genome shotgun (WGS) entry which is preliminary data.</text>
</comment>
<feature type="signal peptide" evidence="1">
    <location>
        <begin position="1"/>
        <end position="27"/>
    </location>
</feature>
<evidence type="ECO:0000313" key="2">
    <source>
        <dbReference type="EMBL" id="OGK20939.1"/>
    </source>
</evidence>
<sequence>MSKKILFSLLTVGVIGAGLFGINQAHAQTNTNPMSGLVDAISQKFNLDKDQVQSVVDQFHAERRTTMQENRQKRIGERLDQAVKDGKITSEQKLAILNKLAELKSKFPPGSFKGMTKDQMKQKIQDHQAEIKAWLQNQGIDPTFLMPFEGMKRGW</sequence>
<organism evidence="2 3">
    <name type="scientific">Candidatus Roizmanbacteria bacterium RIFCSPHIGHO2_01_FULL_39_8</name>
    <dbReference type="NCBI Taxonomy" id="1802033"/>
    <lineage>
        <taxon>Bacteria</taxon>
        <taxon>Candidatus Roizmaniibacteriota</taxon>
    </lineage>
</organism>
<proteinExistence type="predicted"/>
<dbReference type="EMBL" id="MFZI01000025">
    <property type="protein sequence ID" value="OGK20939.1"/>
    <property type="molecule type" value="Genomic_DNA"/>
</dbReference>
<dbReference type="Proteomes" id="UP000177026">
    <property type="component" value="Unassembled WGS sequence"/>
</dbReference>
<gene>
    <name evidence="2" type="ORF">A2866_00280</name>
</gene>